<evidence type="ECO:0000313" key="2">
    <source>
        <dbReference type="EMBL" id="TCD62482.1"/>
    </source>
</evidence>
<evidence type="ECO:0000313" key="3">
    <source>
        <dbReference type="Proteomes" id="UP000292702"/>
    </source>
</evidence>
<comment type="caution">
    <text evidence="2">The sequence shown here is derived from an EMBL/GenBank/DDBJ whole genome shotgun (WGS) entry which is preliminary data.</text>
</comment>
<name>A0A4R0R5A3_9APHY</name>
<sequence>MSGPRPRWNNDLQPGSAFHEIVVLPALAPHLARPYNNGLPVPANDGLPAYAPNPPAMAPLEAAAAAAAPPVIDLIGSDESGGEDGIQVLGDPVAESNDVDADDLDDEERQFFLLVYTVFNQLTPSGRGNSMKKTKIEENKQLPGMVPVLSITRSKFIELALSAHGYQDMYTAGPISGPPFSVYWTGSTGGKRGAPSVGTDLEWAGVQQRLLTTKSTVTSVSVMFNLDQMNGWKTTRKRPLSPSPELTYGTRVPHVESFTPEDRVTGQIVEEIKSTWICDNHNGSCFIGEDAQHIPLNRFRLKQWASALRARPDLLKVSGAPPEELLQEWRPELLSTSGSGRSASASGSVSTPVRPRGRNGPYPIAPSPAAPAFQFDPNALLGLMAPLATVAMKALEQSPERASASRSREHMSSPPPALEDELSLCLQAFGRAKRVDADAVMTAVEALGEAGYEPETIAVPSAGRIQELTGLSEGKAHQLQRFAADWSEKVANKRARRE</sequence>
<accession>A0A4R0R5A3</accession>
<dbReference type="EMBL" id="RWJN01000367">
    <property type="protein sequence ID" value="TCD62482.1"/>
    <property type="molecule type" value="Genomic_DNA"/>
</dbReference>
<dbReference type="AlphaFoldDB" id="A0A4R0R5A3"/>
<feature type="region of interest" description="Disordered" evidence="1">
    <location>
        <begin position="398"/>
        <end position="418"/>
    </location>
</feature>
<dbReference type="Proteomes" id="UP000292702">
    <property type="component" value="Unassembled WGS sequence"/>
</dbReference>
<feature type="region of interest" description="Disordered" evidence="1">
    <location>
        <begin position="336"/>
        <end position="365"/>
    </location>
</feature>
<protein>
    <submittedName>
        <fullName evidence="2">Uncharacterized protein</fullName>
    </submittedName>
</protein>
<evidence type="ECO:0000256" key="1">
    <source>
        <dbReference type="SAM" id="MobiDB-lite"/>
    </source>
</evidence>
<keyword evidence="3" id="KW-1185">Reference proteome</keyword>
<reference evidence="2 3" key="1">
    <citation type="submission" date="2018-11" db="EMBL/GenBank/DDBJ databases">
        <title>Genome assembly of Steccherinum ochraceum LE-BIN_3174, the white-rot fungus of the Steccherinaceae family (The Residual Polyporoid clade, Polyporales, Basidiomycota).</title>
        <authorList>
            <person name="Fedorova T.V."/>
            <person name="Glazunova O.A."/>
            <person name="Landesman E.O."/>
            <person name="Moiseenko K.V."/>
            <person name="Psurtseva N.V."/>
            <person name="Savinova O.S."/>
            <person name="Shakhova N.V."/>
            <person name="Tyazhelova T.V."/>
            <person name="Vasina D.V."/>
        </authorList>
    </citation>
    <scope>NUCLEOTIDE SEQUENCE [LARGE SCALE GENOMIC DNA]</scope>
    <source>
        <strain evidence="2 3">LE-BIN_3174</strain>
    </source>
</reference>
<organism evidence="2 3">
    <name type="scientific">Steccherinum ochraceum</name>
    <dbReference type="NCBI Taxonomy" id="92696"/>
    <lineage>
        <taxon>Eukaryota</taxon>
        <taxon>Fungi</taxon>
        <taxon>Dikarya</taxon>
        <taxon>Basidiomycota</taxon>
        <taxon>Agaricomycotina</taxon>
        <taxon>Agaricomycetes</taxon>
        <taxon>Polyporales</taxon>
        <taxon>Steccherinaceae</taxon>
        <taxon>Steccherinum</taxon>
    </lineage>
</organism>
<proteinExistence type="predicted"/>
<dbReference type="OrthoDB" id="3253434at2759"/>
<feature type="compositionally biased region" description="Low complexity" evidence="1">
    <location>
        <begin position="336"/>
        <end position="351"/>
    </location>
</feature>
<gene>
    <name evidence="2" type="ORF">EIP91_006803</name>
</gene>